<sequence length="700" mass="78309">MGTLIFLLIVGFGLWFGLPVIIRRFTRSEEKFDRLRYDELGRKFSQYYTEDEVPDDQRTEYREYLNLRRIKEAHERGGAFSTRFGGALIKICRVAGVVVVILAVVATSAIYVPQGKSAHMKRIYGTSMRPGQIIADAGQAGPQKEILPAGFKIRFFIRVINQIENLPDVTVSPGHVLTLVANDGRDKPESQLFADPWPDSLDKKKMLENATFALEHGLQKGPQVVAFGPGIYRFNQYLFQSDTSRATTRIMPGEVGVCKANYGPKFDHSFLSQVGNPYYQKFPEFLTEGDRPTREVAVSAGLVPKGWKPSETERTFNYELLDDPESKWYHYFPETYNLLTRAMVIEAKLVPPGHIGVSWDWLTEGEYSINPAALEVITYSAKTQGFNYYGGYSVSEGSVVFNSSIQLEDGQADVATDAISSDGFQMAIDYRIMVRILPQQAPYDLVMWGTWADIENKSITPDSRSAMRNNAQNVACLDYVRDRELQERTTFEQMWMQQLKKGTIVVDVNYGEIMIPPDLRETQTRKVLAEQNKLAWEAEELEQEARIATEQQRAIAEQQDSLVYAQIQKEKADYYRQMQDLRGQGDASYARQLADGLAAKYGAMASVIGPEGVTTLESLDRLKEMGVKNITPMVLYQGAGNGNAVTETFGPLNATILGQMLLGLKIPGYSPIDFMPAVEPDSAADSTTTPPDTTGASSQP</sequence>
<proteinExistence type="predicted"/>
<dbReference type="STRING" id="1798543.A2898_04820"/>
<dbReference type="EMBL" id="MHKE01000017">
    <property type="protein sequence ID" value="OGY82876.1"/>
    <property type="molecule type" value="Genomic_DNA"/>
</dbReference>
<keyword evidence="3" id="KW-0472">Membrane</keyword>
<keyword evidence="3" id="KW-1133">Transmembrane helix</keyword>
<accession>A0A1G2B2A2</accession>
<dbReference type="Proteomes" id="UP000179164">
    <property type="component" value="Unassembled WGS sequence"/>
</dbReference>
<organism evidence="5 6">
    <name type="scientific">Candidatus Kerfeldbacteria bacterium RIFCSPLOWO2_01_FULL_48_11</name>
    <dbReference type="NCBI Taxonomy" id="1798543"/>
    <lineage>
        <taxon>Bacteria</taxon>
        <taxon>Candidatus Kerfeldiibacteriota</taxon>
    </lineage>
</organism>
<name>A0A1G2B2A2_9BACT</name>
<dbReference type="Pfam" id="PF01145">
    <property type="entry name" value="Band_7"/>
    <property type="match status" value="1"/>
</dbReference>
<dbReference type="AlphaFoldDB" id="A0A1G2B2A2"/>
<keyword evidence="3" id="KW-0812">Transmembrane</keyword>
<feature type="coiled-coil region" evidence="1">
    <location>
        <begin position="531"/>
        <end position="584"/>
    </location>
</feature>
<feature type="region of interest" description="Disordered" evidence="2">
    <location>
        <begin position="677"/>
        <end position="700"/>
    </location>
</feature>
<evidence type="ECO:0000259" key="4">
    <source>
        <dbReference type="Pfam" id="PF01145"/>
    </source>
</evidence>
<evidence type="ECO:0000313" key="5">
    <source>
        <dbReference type="EMBL" id="OGY82876.1"/>
    </source>
</evidence>
<protein>
    <recommendedName>
        <fullName evidence="4">Band 7 domain-containing protein</fullName>
    </recommendedName>
</protein>
<reference evidence="5 6" key="1">
    <citation type="journal article" date="2016" name="Nat. Commun.">
        <title>Thousands of microbial genomes shed light on interconnected biogeochemical processes in an aquifer system.</title>
        <authorList>
            <person name="Anantharaman K."/>
            <person name="Brown C.T."/>
            <person name="Hug L.A."/>
            <person name="Sharon I."/>
            <person name="Castelle C.J."/>
            <person name="Probst A.J."/>
            <person name="Thomas B.C."/>
            <person name="Singh A."/>
            <person name="Wilkins M.J."/>
            <person name="Karaoz U."/>
            <person name="Brodie E.L."/>
            <person name="Williams K.H."/>
            <person name="Hubbard S.S."/>
            <person name="Banfield J.F."/>
        </authorList>
    </citation>
    <scope>NUCLEOTIDE SEQUENCE [LARGE SCALE GENOMIC DNA]</scope>
</reference>
<evidence type="ECO:0000256" key="1">
    <source>
        <dbReference type="SAM" id="Coils"/>
    </source>
</evidence>
<dbReference type="InterPro" id="IPR001107">
    <property type="entry name" value="Band_7"/>
</dbReference>
<feature type="transmembrane region" description="Helical" evidence="3">
    <location>
        <begin position="6"/>
        <end position="26"/>
    </location>
</feature>
<comment type="caution">
    <text evidence="5">The sequence shown here is derived from an EMBL/GenBank/DDBJ whole genome shotgun (WGS) entry which is preliminary data.</text>
</comment>
<feature type="domain" description="Band 7" evidence="4">
    <location>
        <begin position="378"/>
        <end position="545"/>
    </location>
</feature>
<feature type="transmembrane region" description="Helical" evidence="3">
    <location>
        <begin position="91"/>
        <end position="112"/>
    </location>
</feature>
<feature type="compositionally biased region" description="Low complexity" evidence="2">
    <location>
        <begin position="680"/>
        <end position="700"/>
    </location>
</feature>
<evidence type="ECO:0000313" key="6">
    <source>
        <dbReference type="Proteomes" id="UP000179164"/>
    </source>
</evidence>
<gene>
    <name evidence="5" type="ORF">A2898_04820</name>
</gene>
<evidence type="ECO:0000256" key="2">
    <source>
        <dbReference type="SAM" id="MobiDB-lite"/>
    </source>
</evidence>
<evidence type="ECO:0000256" key="3">
    <source>
        <dbReference type="SAM" id="Phobius"/>
    </source>
</evidence>
<keyword evidence="1" id="KW-0175">Coiled coil</keyword>